<reference evidence="1" key="1">
    <citation type="journal article" date="2020" name="mSystems">
        <title>Genome- and Community-Level Interaction Insights into Carbon Utilization and Element Cycling Functions of Hydrothermarchaeota in Hydrothermal Sediment.</title>
        <authorList>
            <person name="Zhou Z."/>
            <person name="Liu Y."/>
            <person name="Xu W."/>
            <person name="Pan J."/>
            <person name="Luo Z.H."/>
            <person name="Li M."/>
        </authorList>
    </citation>
    <scope>NUCLEOTIDE SEQUENCE [LARGE SCALE GENOMIC DNA]</scope>
    <source>
        <strain evidence="1">SpSt-349</strain>
    </source>
</reference>
<dbReference type="EMBL" id="DSOV01000007">
    <property type="protein sequence ID" value="HEN41153.1"/>
    <property type="molecule type" value="Genomic_DNA"/>
</dbReference>
<sequence length="71" mass="7325">MDRAENVAAATVEALRAAEETADAANLLALELAIGSFEAGLACSDRLVMAAEHAVGATVRMARLVRSAGHF</sequence>
<protein>
    <submittedName>
        <fullName evidence="1">Chemotaxis protein</fullName>
    </submittedName>
</protein>
<name>A0A831TZ62_GEOME</name>
<organism evidence="1">
    <name type="scientific">Geobacter metallireducens</name>
    <dbReference type="NCBI Taxonomy" id="28232"/>
    <lineage>
        <taxon>Bacteria</taxon>
        <taxon>Pseudomonadati</taxon>
        <taxon>Thermodesulfobacteriota</taxon>
        <taxon>Desulfuromonadia</taxon>
        <taxon>Geobacterales</taxon>
        <taxon>Geobacteraceae</taxon>
        <taxon>Geobacter</taxon>
    </lineage>
</organism>
<comment type="caution">
    <text evidence="1">The sequence shown here is derived from an EMBL/GenBank/DDBJ whole genome shotgun (WGS) entry which is preliminary data.</text>
</comment>
<dbReference type="AlphaFoldDB" id="A0A831TZ62"/>
<gene>
    <name evidence="1" type="ORF">ENQ87_02070</name>
</gene>
<proteinExistence type="predicted"/>
<evidence type="ECO:0000313" key="1">
    <source>
        <dbReference type="EMBL" id="HEN41153.1"/>
    </source>
</evidence>
<accession>A0A831TZ62</accession>